<dbReference type="PIRSF" id="PIRSF000904">
    <property type="entry name" value="FBPtase_SBPase"/>
    <property type="match status" value="1"/>
</dbReference>
<comment type="subcellular location">
    <subcellularLocation>
        <location evidence="12">Cytoplasm</location>
    </subcellularLocation>
</comment>
<dbReference type="InterPro" id="IPR028343">
    <property type="entry name" value="FBPtase"/>
</dbReference>
<evidence type="ECO:0000256" key="8">
    <source>
        <dbReference type="ARBA" id="ARBA00022842"/>
    </source>
</evidence>
<reference evidence="16 17" key="1">
    <citation type="submission" date="2016-09" db="EMBL/GenBank/DDBJ databases">
        <title>Genome-resolved meta-omics ties microbial dynamics to process performance in biotechnology for thiocyanate degradation.</title>
        <authorList>
            <person name="Kantor R.S."/>
            <person name="Huddy R.J."/>
            <person name="Iyer R."/>
            <person name="Thomas B.C."/>
            <person name="Brown C.T."/>
            <person name="Anantharaman K."/>
            <person name="Tringe S."/>
            <person name="Hettich R.L."/>
            <person name="Harrison S.T."/>
            <person name="Banfield J.F."/>
        </authorList>
    </citation>
    <scope>NUCLEOTIDE SEQUENCE [LARGE SCALE GENOMIC DNA]</scope>
    <source>
        <strain evidence="16">59-99</strain>
    </source>
</reference>
<evidence type="ECO:0000256" key="12">
    <source>
        <dbReference type="HAMAP-Rule" id="MF_01855"/>
    </source>
</evidence>
<evidence type="ECO:0000313" key="16">
    <source>
        <dbReference type="EMBL" id="OJX58253.1"/>
    </source>
</evidence>
<dbReference type="PIRSF" id="PIRSF500210">
    <property type="entry name" value="FBPtase"/>
    <property type="match status" value="1"/>
</dbReference>
<evidence type="ECO:0000259" key="14">
    <source>
        <dbReference type="Pfam" id="PF00316"/>
    </source>
</evidence>
<evidence type="ECO:0000256" key="6">
    <source>
        <dbReference type="ARBA" id="ARBA00022723"/>
    </source>
</evidence>
<sequence>MPLLKTSRLITIERHISEEGALHPDATGEFTRLLRDLTLALRIVASDVRRAGLNDVLGMTENTNVHGERVKRLDIHANEVIFRAMDHGGNLCVMASEENESLMHIPREFRCGKYVLVFDPLDGSSNIDVNVSIGTIFSIYMRLDPTSSEPGTLADVLQPGYRQVAAGYALYGSSTQLVYSSGNGVDIFTFDPTIGEFLLTFEKIRIPRRGRIYSVNSGNAYKWSPQLRDYVSYLLRPSDDGMRPYSLRYIGTMVADVHRTLHYGGIFMYPADTSSPAGKLRLVYEVNPMAFLVEQAGGKASTGTQRILDLQPDSLHQHVPCFLGSEDDVTEAEDFLRR</sequence>
<evidence type="ECO:0000256" key="10">
    <source>
        <dbReference type="ARBA" id="ARBA00072069"/>
    </source>
</evidence>
<organism evidence="16 17">
    <name type="scientific">Candidatus Kapaibacterium thiocyanatum</name>
    <dbReference type="NCBI Taxonomy" id="1895771"/>
    <lineage>
        <taxon>Bacteria</taxon>
        <taxon>Pseudomonadati</taxon>
        <taxon>Candidatus Kapaibacteriota</taxon>
        <taxon>Candidatus Kapaibacteriia</taxon>
        <taxon>Candidatus Kapaibacteriales</taxon>
        <taxon>Candidatus Kapaibacteriaceae</taxon>
        <taxon>Candidatus Kapaibacterium</taxon>
    </lineage>
</organism>
<dbReference type="Proteomes" id="UP000184233">
    <property type="component" value="Unassembled WGS sequence"/>
</dbReference>
<evidence type="ECO:0000256" key="9">
    <source>
        <dbReference type="ARBA" id="ARBA00023277"/>
    </source>
</evidence>
<keyword evidence="6 12" id="KW-0479">Metal-binding</keyword>
<feature type="binding site" evidence="12">
    <location>
        <position position="279"/>
    </location>
    <ligand>
        <name>substrate</name>
    </ligand>
</feature>
<dbReference type="GO" id="GO:0042132">
    <property type="term" value="F:fructose 1,6-bisphosphate 1-phosphatase activity"/>
    <property type="evidence" value="ECO:0007669"/>
    <property type="project" value="UniProtKB-UniRule"/>
</dbReference>
<feature type="binding site" evidence="12">
    <location>
        <position position="285"/>
    </location>
    <ligand>
        <name>Mg(2+)</name>
        <dbReference type="ChEBI" id="CHEBI:18420"/>
        <label>2</label>
    </ligand>
</feature>
<dbReference type="PRINTS" id="PR00115">
    <property type="entry name" value="F16BPHPHTASE"/>
</dbReference>
<evidence type="ECO:0000256" key="1">
    <source>
        <dbReference type="ARBA" id="ARBA00001273"/>
    </source>
</evidence>
<feature type="binding site" evidence="12">
    <location>
        <position position="97"/>
    </location>
    <ligand>
        <name>Mg(2+)</name>
        <dbReference type="ChEBI" id="CHEBI:18420"/>
        <label>1</label>
    </ligand>
</feature>
<dbReference type="HAMAP" id="MF_01855">
    <property type="entry name" value="FBPase_class1"/>
    <property type="match status" value="1"/>
</dbReference>
<dbReference type="InterPro" id="IPR044015">
    <property type="entry name" value="FBPase_C_dom"/>
</dbReference>
<dbReference type="EMBL" id="MKVH01000019">
    <property type="protein sequence ID" value="OJX58253.1"/>
    <property type="molecule type" value="Genomic_DNA"/>
</dbReference>
<feature type="binding site" evidence="12">
    <location>
        <position position="249"/>
    </location>
    <ligand>
        <name>substrate</name>
    </ligand>
</feature>
<feature type="binding site" evidence="12">
    <location>
        <position position="122"/>
    </location>
    <ligand>
        <name>Mg(2+)</name>
        <dbReference type="ChEBI" id="CHEBI:18420"/>
        <label>2</label>
    </ligand>
</feature>
<evidence type="ECO:0000259" key="15">
    <source>
        <dbReference type="Pfam" id="PF18913"/>
    </source>
</evidence>
<dbReference type="Pfam" id="PF00316">
    <property type="entry name" value="FBPase"/>
    <property type="match status" value="1"/>
</dbReference>
<dbReference type="STRING" id="1895771.BGO89_03215"/>
<feature type="domain" description="Fructose-1-6-bisphosphatase class 1 C-terminal" evidence="15">
    <location>
        <begin position="206"/>
        <end position="335"/>
    </location>
</feature>
<dbReference type="InterPro" id="IPR000146">
    <property type="entry name" value="FBPase_class-1"/>
</dbReference>
<dbReference type="GO" id="GO:0006000">
    <property type="term" value="P:fructose metabolic process"/>
    <property type="evidence" value="ECO:0007669"/>
    <property type="project" value="TreeGrafter"/>
</dbReference>
<accession>A0A1M3L0A0</accession>
<keyword evidence="7 12" id="KW-0378">Hydrolase</keyword>
<dbReference type="NCBIfam" id="NF006778">
    <property type="entry name" value="PRK09293.1-1"/>
    <property type="match status" value="1"/>
</dbReference>
<feature type="binding site" evidence="12">
    <location>
        <position position="119"/>
    </location>
    <ligand>
        <name>Mg(2+)</name>
        <dbReference type="ChEBI" id="CHEBI:18420"/>
        <label>2</label>
    </ligand>
</feature>
<gene>
    <name evidence="12" type="primary">fbp</name>
    <name evidence="16" type="ORF">BGO89_03215</name>
</gene>
<dbReference type="Gene3D" id="3.30.540.10">
    <property type="entry name" value="Fructose-1,6-Bisphosphatase, subunit A, domain 1"/>
    <property type="match status" value="1"/>
</dbReference>
<evidence type="ECO:0000256" key="11">
    <source>
        <dbReference type="ARBA" id="ARBA00081210"/>
    </source>
</evidence>
<comment type="catalytic activity">
    <reaction evidence="1 12">
        <text>beta-D-fructose 1,6-bisphosphate + H2O = beta-D-fructose 6-phosphate + phosphate</text>
        <dbReference type="Rhea" id="RHEA:11064"/>
        <dbReference type="ChEBI" id="CHEBI:15377"/>
        <dbReference type="ChEBI" id="CHEBI:32966"/>
        <dbReference type="ChEBI" id="CHEBI:43474"/>
        <dbReference type="ChEBI" id="CHEBI:57634"/>
        <dbReference type="EC" id="3.1.3.11"/>
    </reaction>
</comment>
<dbReference type="PANTHER" id="PTHR11556">
    <property type="entry name" value="FRUCTOSE-1,6-BISPHOSPHATASE-RELATED"/>
    <property type="match status" value="1"/>
</dbReference>
<dbReference type="NCBIfam" id="NF006779">
    <property type="entry name" value="PRK09293.1-3"/>
    <property type="match status" value="1"/>
</dbReference>
<dbReference type="GO" id="GO:0006002">
    <property type="term" value="P:fructose 6-phosphate metabolic process"/>
    <property type="evidence" value="ECO:0007669"/>
    <property type="project" value="TreeGrafter"/>
</dbReference>
<keyword evidence="9 12" id="KW-0119">Carbohydrate metabolism</keyword>
<dbReference type="EC" id="3.1.3.11" evidence="4 12"/>
<dbReference type="PROSITE" id="PS00124">
    <property type="entry name" value="FBPASE"/>
    <property type="match status" value="1"/>
</dbReference>
<feature type="binding site" evidence="12">
    <location>
        <position position="121"/>
    </location>
    <ligand>
        <name>Mg(2+)</name>
        <dbReference type="ChEBI" id="CHEBI:18420"/>
        <label>1</label>
    </ligand>
</feature>
<dbReference type="FunFam" id="3.40.190.80:FF:000001">
    <property type="entry name" value="Fructose-1,6-bisphosphatase class 1"/>
    <property type="match status" value="1"/>
</dbReference>
<evidence type="ECO:0000256" key="13">
    <source>
        <dbReference type="RuleBase" id="RU000508"/>
    </source>
</evidence>
<evidence type="ECO:0000256" key="7">
    <source>
        <dbReference type="ARBA" id="ARBA00022801"/>
    </source>
</evidence>
<dbReference type="InterPro" id="IPR020548">
    <property type="entry name" value="Fructose_bisphosphatase_AS"/>
</dbReference>
<dbReference type="Gene3D" id="3.40.190.80">
    <property type="match status" value="1"/>
</dbReference>
<comment type="caution">
    <text evidence="16">The sequence shown here is derived from an EMBL/GenBank/DDBJ whole genome shotgun (WGS) entry which is preliminary data.</text>
</comment>
<feature type="binding site" evidence="12">
    <location>
        <begin position="122"/>
        <end position="125"/>
    </location>
    <ligand>
        <name>substrate</name>
    </ligand>
</feature>
<dbReference type="SUPFAM" id="SSF56655">
    <property type="entry name" value="Carbohydrate phosphatase"/>
    <property type="match status" value="1"/>
</dbReference>
<dbReference type="GO" id="GO:0005737">
    <property type="term" value="C:cytoplasm"/>
    <property type="evidence" value="ECO:0007669"/>
    <property type="project" value="UniProtKB-SubCell"/>
</dbReference>
<comment type="pathway">
    <text evidence="2">Carbohydrate biosynthesis; Calvin cycle.</text>
</comment>
<evidence type="ECO:0000256" key="3">
    <source>
        <dbReference type="ARBA" id="ARBA00010941"/>
    </source>
</evidence>
<dbReference type="GO" id="GO:0000287">
    <property type="term" value="F:magnesium ion binding"/>
    <property type="evidence" value="ECO:0007669"/>
    <property type="project" value="UniProtKB-UniRule"/>
</dbReference>
<dbReference type="GO" id="GO:0005986">
    <property type="term" value="P:sucrose biosynthetic process"/>
    <property type="evidence" value="ECO:0007669"/>
    <property type="project" value="TreeGrafter"/>
</dbReference>
<keyword evidence="8 12" id="KW-0460">Magnesium</keyword>
<dbReference type="CDD" id="cd00354">
    <property type="entry name" value="FBPase"/>
    <property type="match status" value="1"/>
</dbReference>
<dbReference type="AlphaFoldDB" id="A0A1M3L0A0"/>
<evidence type="ECO:0000256" key="2">
    <source>
        <dbReference type="ARBA" id="ARBA00005215"/>
    </source>
</evidence>
<dbReference type="PANTHER" id="PTHR11556:SF35">
    <property type="entry name" value="SEDOHEPTULOSE-1,7-BISPHOSPHATASE, CHLOROPLASTIC"/>
    <property type="match status" value="1"/>
</dbReference>
<proteinExistence type="inferred from homology"/>
<evidence type="ECO:0000256" key="5">
    <source>
        <dbReference type="ARBA" id="ARBA00022490"/>
    </source>
</evidence>
<dbReference type="GO" id="GO:0006094">
    <property type="term" value="P:gluconeogenesis"/>
    <property type="evidence" value="ECO:0007669"/>
    <property type="project" value="UniProtKB-UniRule"/>
</dbReference>
<feature type="binding site" evidence="12">
    <location>
        <position position="119"/>
    </location>
    <ligand>
        <name>Mg(2+)</name>
        <dbReference type="ChEBI" id="CHEBI:18420"/>
        <label>1</label>
    </ligand>
</feature>
<comment type="caution">
    <text evidence="12">Lacks conserved residue(s) required for the propagation of feature annotation.</text>
</comment>
<keyword evidence="5 12" id="KW-0963">Cytoplasm</keyword>
<name>A0A1M3L0A0_9BACT</name>
<dbReference type="FunFam" id="3.30.540.10:FF:000002">
    <property type="entry name" value="Fructose-1,6-bisphosphatase class 1"/>
    <property type="match status" value="1"/>
</dbReference>
<dbReference type="GO" id="GO:0030388">
    <property type="term" value="P:fructose 1,6-bisphosphate metabolic process"/>
    <property type="evidence" value="ECO:0007669"/>
    <property type="project" value="TreeGrafter"/>
</dbReference>
<feature type="binding site" evidence="12">
    <location>
        <position position="216"/>
    </location>
    <ligand>
        <name>substrate</name>
    </ligand>
</feature>
<dbReference type="InterPro" id="IPR033391">
    <property type="entry name" value="FBPase_N"/>
</dbReference>
<feature type="domain" description="Fructose-1-6-bisphosphatase class I N-terminal" evidence="14">
    <location>
        <begin position="10"/>
        <end position="200"/>
    </location>
</feature>
<comment type="subunit">
    <text evidence="12">Homotetramer.</text>
</comment>
<evidence type="ECO:0000313" key="17">
    <source>
        <dbReference type="Proteomes" id="UP000184233"/>
    </source>
</evidence>
<comment type="cofactor">
    <cofactor evidence="12">
        <name>Mg(2+)</name>
        <dbReference type="ChEBI" id="CHEBI:18420"/>
    </cofactor>
    <text evidence="12">Binds 2 magnesium ions per subunit.</text>
</comment>
<evidence type="ECO:0000256" key="4">
    <source>
        <dbReference type="ARBA" id="ARBA00013093"/>
    </source>
</evidence>
<protein>
    <recommendedName>
        <fullName evidence="10 12">Fructose-1,6-bisphosphatase class 1</fullName>
        <shortName evidence="12">FBPase class 1</shortName>
        <ecNumber evidence="4 12">3.1.3.11</ecNumber>
    </recommendedName>
    <alternativeName>
        <fullName evidence="11 12">D-fructose-1,6-bisphosphate 1-phosphohydrolase class 1</fullName>
    </alternativeName>
</protein>
<dbReference type="Pfam" id="PF18913">
    <property type="entry name" value="FBPase_C"/>
    <property type="match status" value="1"/>
</dbReference>
<comment type="similarity">
    <text evidence="3 12 13">Belongs to the FBPase class 1 family.</text>
</comment>